<dbReference type="STRING" id="58117.SAMN05421833_13631"/>
<evidence type="ECO:0000256" key="4">
    <source>
        <dbReference type="ARBA" id="ARBA00023163"/>
    </source>
</evidence>
<evidence type="ECO:0000259" key="6">
    <source>
        <dbReference type="PROSITE" id="PS51755"/>
    </source>
</evidence>
<dbReference type="InterPro" id="IPR036388">
    <property type="entry name" value="WH-like_DNA-bd_sf"/>
</dbReference>
<reference evidence="8" key="1">
    <citation type="submission" date="2017-01" db="EMBL/GenBank/DDBJ databases">
        <authorList>
            <person name="Varghese N."/>
            <person name="Submissions S."/>
        </authorList>
    </citation>
    <scope>NUCLEOTIDE SEQUENCE [LARGE SCALE GENOMIC DNA]</scope>
    <source>
        <strain evidence="8">ATCC 12950</strain>
    </source>
</reference>
<gene>
    <name evidence="7" type="ORF">SAMN05421833_13631</name>
</gene>
<dbReference type="GO" id="GO:0006355">
    <property type="term" value="P:regulation of DNA-templated transcription"/>
    <property type="evidence" value="ECO:0007669"/>
    <property type="project" value="InterPro"/>
</dbReference>
<dbReference type="SMART" id="SM01043">
    <property type="entry name" value="BTAD"/>
    <property type="match status" value="1"/>
</dbReference>
<dbReference type="PRINTS" id="PR00364">
    <property type="entry name" value="DISEASERSIST"/>
</dbReference>
<evidence type="ECO:0000313" key="7">
    <source>
        <dbReference type="EMBL" id="SIS19330.1"/>
    </source>
</evidence>
<dbReference type="InterPro" id="IPR051677">
    <property type="entry name" value="AfsR-DnrI-RedD_regulator"/>
</dbReference>
<dbReference type="SUPFAM" id="SSF46894">
    <property type="entry name" value="C-terminal effector domain of the bipartite response regulators"/>
    <property type="match status" value="1"/>
</dbReference>
<dbReference type="EMBL" id="FTNI01000036">
    <property type="protein sequence ID" value="SIS19330.1"/>
    <property type="molecule type" value="Genomic_DNA"/>
</dbReference>
<keyword evidence="3 5" id="KW-0238">DNA-binding</keyword>
<dbReference type="SUPFAM" id="SSF52540">
    <property type="entry name" value="P-loop containing nucleoside triphosphate hydrolases"/>
    <property type="match status" value="1"/>
</dbReference>
<keyword evidence="8" id="KW-1185">Reference proteome</keyword>
<evidence type="ECO:0000256" key="2">
    <source>
        <dbReference type="ARBA" id="ARBA00023015"/>
    </source>
</evidence>
<keyword evidence="2" id="KW-0805">Transcription regulation</keyword>
<evidence type="ECO:0000256" key="1">
    <source>
        <dbReference type="ARBA" id="ARBA00005820"/>
    </source>
</evidence>
<dbReference type="Proteomes" id="UP000186096">
    <property type="component" value="Unassembled WGS sequence"/>
</dbReference>
<dbReference type="InterPro" id="IPR027417">
    <property type="entry name" value="P-loop_NTPase"/>
</dbReference>
<dbReference type="PANTHER" id="PTHR35807">
    <property type="entry name" value="TRANSCRIPTIONAL REGULATOR REDD-RELATED"/>
    <property type="match status" value="1"/>
</dbReference>
<dbReference type="GO" id="GO:0000160">
    <property type="term" value="P:phosphorelay signal transduction system"/>
    <property type="evidence" value="ECO:0007669"/>
    <property type="project" value="InterPro"/>
</dbReference>
<dbReference type="RefSeq" id="WP_083744819.1">
    <property type="nucleotide sequence ID" value="NZ_FTNI01000036.1"/>
</dbReference>
<dbReference type="Gene3D" id="1.10.10.10">
    <property type="entry name" value="Winged helix-like DNA-binding domain superfamily/Winged helix DNA-binding domain"/>
    <property type="match status" value="1"/>
</dbReference>
<dbReference type="InterPro" id="IPR016032">
    <property type="entry name" value="Sig_transdc_resp-reg_C-effctor"/>
</dbReference>
<evidence type="ECO:0000256" key="5">
    <source>
        <dbReference type="PROSITE-ProRule" id="PRU01091"/>
    </source>
</evidence>
<name>A0A1N7H3J2_9ACTN</name>
<protein>
    <submittedName>
        <fullName evidence="7">Pentatricopeptide repeat domain-containing protein (PPR motif)</fullName>
    </submittedName>
</protein>
<dbReference type="Gene3D" id="1.25.40.10">
    <property type="entry name" value="Tetratricopeptide repeat domain"/>
    <property type="match status" value="1"/>
</dbReference>
<dbReference type="Gene3D" id="3.40.50.300">
    <property type="entry name" value="P-loop containing nucleotide triphosphate hydrolases"/>
    <property type="match status" value="1"/>
</dbReference>
<sequence>MRFSVLGDFSVTIAGRDVTPRSAKLRSMLALLTIRNGQTTTVDSIIMELWNGRPPDRAIGTVHTYVYELRKALSAPDDEPGESVLVTVPHGYCLDLSGADFDLRRFEELAAQGSSLLSEGARTRSPDKLELASAHLTEALRLWRGEPLANVAFGEQVRSHVAWLEEQHKQVLYMHLHAEMKLERYSSLIGEVKLLIERHPFHEELYEILMTALSRSGRRLEALNVYHEMRERLNNELGLDPGPSLQRLQQALIAGGHEIDRRDPQVRPERIAPKDRLAQLPPDVPDFLGRCEILRDIVSHITATNGTAAPIVCIHGAPGTGKSATAIHVANRVSAEFPDGQIYIDLKRKEPAAEFEKDVFAEILRTLGAADEELPRTLPGLVGVFRALTRQRRILLVLDGAEPHMEITGFLPLGCPTIVTSTRPLHGLAGATMVQLDTFTPEEGIGLLERIVGKDRVDAERETALCLINQVDTLPLTIRFLGERLSFSPRSSIEQLRKSMFRCEADICLSQLERIGLDLFSRLESAYRQLSPKEQTAFLALSCLRANSFSLTEAAQAFSCGDTEAGIILTSLVDAGLVKALDDEGGQTYRLPRFTGLYLVERLARRSDQVGRCLPLTAI</sequence>
<evidence type="ECO:0000313" key="8">
    <source>
        <dbReference type="Proteomes" id="UP000186096"/>
    </source>
</evidence>
<dbReference type="PROSITE" id="PS51375">
    <property type="entry name" value="PPR"/>
    <property type="match status" value="1"/>
</dbReference>
<dbReference type="Pfam" id="PF00486">
    <property type="entry name" value="Trans_reg_C"/>
    <property type="match status" value="1"/>
</dbReference>
<dbReference type="SUPFAM" id="SSF48452">
    <property type="entry name" value="TPR-like"/>
    <property type="match status" value="1"/>
</dbReference>
<dbReference type="AlphaFoldDB" id="A0A1N7H3J2"/>
<feature type="domain" description="OmpR/PhoB-type" evidence="6">
    <location>
        <begin position="1"/>
        <end position="96"/>
    </location>
</feature>
<accession>A0A1N7H3J2</accession>
<feature type="DNA-binding region" description="OmpR/PhoB-type" evidence="5">
    <location>
        <begin position="1"/>
        <end position="96"/>
    </location>
</feature>
<evidence type="ECO:0000256" key="3">
    <source>
        <dbReference type="ARBA" id="ARBA00023125"/>
    </source>
</evidence>
<dbReference type="InterPro" id="IPR002885">
    <property type="entry name" value="PPR_rpt"/>
</dbReference>
<dbReference type="InterPro" id="IPR001867">
    <property type="entry name" value="OmpR/PhoB-type_DNA-bd"/>
</dbReference>
<organism evidence="7 8">
    <name type="scientific">Microbispora rosea</name>
    <dbReference type="NCBI Taxonomy" id="58117"/>
    <lineage>
        <taxon>Bacteria</taxon>
        <taxon>Bacillati</taxon>
        <taxon>Actinomycetota</taxon>
        <taxon>Actinomycetes</taxon>
        <taxon>Streptosporangiales</taxon>
        <taxon>Streptosporangiaceae</taxon>
        <taxon>Microbispora</taxon>
    </lineage>
</organism>
<dbReference type="InterPro" id="IPR011990">
    <property type="entry name" value="TPR-like_helical_dom_sf"/>
</dbReference>
<dbReference type="InterPro" id="IPR005158">
    <property type="entry name" value="BTAD"/>
</dbReference>
<proteinExistence type="inferred from homology"/>
<dbReference type="GO" id="GO:0043531">
    <property type="term" value="F:ADP binding"/>
    <property type="evidence" value="ECO:0007669"/>
    <property type="project" value="InterPro"/>
</dbReference>
<dbReference type="PANTHER" id="PTHR35807:SF1">
    <property type="entry name" value="TRANSCRIPTIONAL REGULATOR REDD"/>
    <property type="match status" value="1"/>
</dbReference>
<keyword evidence="4" id="KW-0804">Transcription</keyword>
<dbReference type="GO" id="GO:0003677">
    <property type="term" value="F:DNA binding"/>
    <property type="evidence" value="ECO:0007669"/>
    <property type="project" value="UniProtKB-UniRule"/>
</dbReference>
<dbReference type="CDD" id="cd15831">
    <property type="entry name" value="BTAD"/>
    <property type="match status" value="1"/>
</dbReference>
<comment type="similarity">
    <text evidence="1">Belongs to the AfsR/DnrI/RedD regulatory family.</text>
</comment>
<dbReference type="PROSITE" id="PS51755">
    <property type="entry name" value="OMPR_PHOB"/>
    <property type="match status" value="1"/>
</dbReference>
<dbReference type="Pfam" id="PF03704">
    <property type="entry name" value="BTAD"/>
    <property type="match status" value="1"/>
</dbReference>
<dbReference type="InterPro" id="IPR049945">
    <property type="entry name" value="AAA_22"/>
</dbReference>
<dbReference type="Pfam" id="PF13401">
    <property type="entry name" value="AAA_22"/>
    <property type="match status" value="1"/>
</dbReference>
<dbReference type="SMART" id="SM00862">
    <property type="entry name" value="Trans_reg_C"/>
    <property type="match status" value="1"/>
</dbReference>